<dbReference type="InParanoid" id="A0A6P9C869"/>
<evidence type="ECO:0000313" key="7">
    <source>
        <dbReference type="RefSeq" id="XP_034279637.1"/>
    </source>
</evidence>
<dbReference type="GO" id="GO:0005886">
    <property type="term" value="C:plasma membrane"/>
    <property type="evidence" value="ECO:0007669"/>
    <property type="project" value="TreeGrafter"/>
</dbReference>
<dbReference type="Pfam" id="PF00822">
    <property type="entry name" value="PMP22_Claudin"/>
    <property type="match status" value="1"/>
</dbReference>
<dbReference type="OMA" id="ICNHRIC"/>
<accession>A0A6P9C869</accession>
<keyword evidence="3 5" id="KW-1133">Transmembrane helix</keyword>
<keyword evidence="4 5" id="KW-0472">Membrane</keyword>
<dbReference type="KEGG" id="pgut:117669362"/>
<dbReference type="Proteomes" id="UP001652622">
    <property type="component" value="Unplaced"/>
</dbReference>
<dbReference type="InterPro" id="IPR004031">
    <property type="entry name" value="PMP22/EMP/MP20/Claudin"/>
</dbReference>
<gene>
    <name evidence="7" type="primary">LOC117669362</name>
</gene>
<keyword evidence="6" id="KW-1185">Reference proteome</keyword>
<dbReference type="PANTHER" id="PTHR10671">
    <property type="entry name" value="EPITHELIAL MEMBRANE PROTEIN-RELATED"/>
    <property type="match status" value="1"/>
</dbReference>
<evidence type="ECO:0000313" key="6">
    <source>
        <dbReference type="Proteomes" id="UP001652622"/>
    </source>
</evidence>
<comment type="subcellular location">
    <subcellularLocation>
        <location evidence="1">Membrane</location>
        <topology evidence="1">Multi-pass membrane protein</topology>
    </subcellularLocation>
</comment>
<evidence type="ECO:0000256" key="3">
    <source>
        <dbReference type="ARBA" id="ARBA00022989"/>
    </source>
</evidence>
<dbReference type="Gene3D" id="1.20.140.150">
    <property type="match status" value="1"/>
</dbReference>
<dbReference type="GeneID" id="117669362"/>
<evidence type="ECO:0000256" key="4">
    <source>
        <dbReference type="ARBA" id="ARBA00023136"/>
    </source>
</evidence>
<evidence type="ECO:0000256" key="2">
    <source>
        <dbReference type="ARBA" id="ARBA00022692"/>
    </source>
</evidence>
<proteinExistence type="predicted"/>
<protein>
    <submittedName>
        <fullName evidence="7">Claudin domain-containing protein 2-like isoform X1</fullName>
    </submittedName>
</protein>
<sequence length="183" mass="19467">MDSQSQLKSSILDLLTSGRPVHPIEMSALHIGAGVCSCISLLCLLLALGSDYWIADSGLHIGLWKYCEHELCNSLGVEGVSASFHAIRTFMFLGMISGAVSLGGLCTMNRQPSLGNISMSQITYIASFTAGLCVMIAMSIFSGGIGSTKLYGWSFGLGWASFPLYLLTGGLTYKLHKNRASTA</sequence>
<evidence type="ECO:0000256" key="1">
    <source>
        <dbReference type="ARBA" id="ARBA00004141"/>
    </source>
</evidence>
<feature type="transmembrane region" description="Helical" evidence="5">
    <location>
        <begin position="151"/>
        <end position="173"/>
    </location>
</feature>
<organism evidence="6 7">
    <name type="scientific">Pantherophis guttatus</name>
    <name type="common">Corn snake</name>
    <name type="synonym">Elaphe guttata</name>
    <dbReference type="NCBI Taxonomy" id="94885"/>
    <lineage>
        <taxon>Eukaryota</taxon>
        <taxon>Metazoa</taxon>
        <taxon>Chordata</taxon>
        <taxon>Craniata</taxon>
        <taxon>Vertebrata</taxon>
        <taxon>Euteleostomi</taxon>
        <taxon>Lepidosauria</taxon>
        <taxon>Squamata</taxon>
        <taxon>Bifurcata</taxon>
        <taxon>Unidentata</taxon>
        <taxon>Episquamata</taxon>
        <taxon>Toxicofera</taxon>
        <taxon>Serpentes</taxon>
        <taxon>Colubroidea</taxon>
        <taxon>Colubridae</taxon>
        <taxon>Colubrinae</taxon>
        <taxon>Pantherophis</taxon>
    </lineage>
</organism>
<feature type="transmembrane region" description="Helical" evidence="5">
    <location>
        <begin position="122"/>
        <end position="145"/>
    </location>
</feature>
<dbReference type="PANTHER" id="PTHR10671:SF34">
    <property type="entry name" value="PROTEIN NKG7"/>
    <property type="match status" value="1"/>
</dbReference>
<reference evidence="7" key="1">
    <citation type="submission" date="2025-08" db="UniProtKB">
        <authorList>
            <consortium name="RefSeq"/>
        </authorList>
    </citation>
    <scope>IDENTIFICATION</scope>
    <source>
        <tissue evidence="7">Blood</tissue>
    </source>
</reference>
<evidence type="ECO:0000256" key="5">
    <source>
        <dbReference type="SAM" id="Phobius"/>
    </source>
</evidence>
<dbReference type="RefSeq" id="XP_034279637.1">
    <property type="nucleotide sequence ID" value="XM_034423746.2"/>
</dbReference>
<dbReference type="InterPro" id="IPR050579">
    <property type="entry name" value="PMP-22/EMP/MP20-like"/>
</dbReference>
<keyword evidence="2 5" id="KW-0812">Transmembrane</keyword>
<dbReference type="AlphaFoldDB" id="A0A6P9C869"/>
<feature type="transmembrane region" description="Helical" evidence="5">
    <location>
        <begin position="90"/>
        <end position="110"/>
    </location>
</feature>
<feature type="transmembrane region" description="Helical" evidence="5">
    <location>
        <begin position="28"/>
        <end position="49"/>
    </location>
</feature>
<name>A0A6P9C869_PANGU</name>